<dbReference type="AlphaFoldDB" id="A0A7J6XDX2"/>
<evidence type="ECO:0000256" key="2">
    <source>
        <dbReference type="ARBA" id="ARBA00010463"/>
    </source>
</evidence>
<dbReference type="PANTHER" id="PTHR21146">
    <property type="entry name" value="MEF2B PROTEIN"/>
    <property type="match status" value="1"/>
</dbReference>
<evidence type="ECO:0000256" key="5">
    <source>
        <dbReference type="SAM" id="MobiDB-lite"/>
    </source>
</evidence>
<evidence type="ECO:0000256" key="1">
    <source>
        <dbReference type="ARBA" id="ARBA00004656"/>
    </source>
</evidence>
<keyword evidence="4" id="KW-0458">Lysosome</keyword>
<comment type="caution">
    <text evidence="6">The sequence shown here is derived from an EMBL/GenBank/DDBJ whole genome shotgun (WGS) entry which is preliminary data.</text>
</comment>
<dbReference type="EMBL" id="JABWDY010001907">
    <property type="protein sequence ID" value="KAF5207065.1"/>
    <property type="molecule type" value="Genomic_DNA"/>
</dbReference>
<keyword evidence="3" id="KW-0472">Membrane</keyword>
<evidence type="ECO:0000313" key="6">
    <source>
        <dbReference type="EMBL" id="KAF5207065.1"/>
    </source>
</evidence>
<dbReference type="Pfam" id="PF10167">
    <property type="entry name" value="BORCS8"/>
    <property type="match status" value="1"/>
</dbReference>
<accession>A0A7J6XDX2</accession>
<feature type="region of interest" description="Disordered" evidence="5">
    <location>
        <begin position="194"/>
        <end position="213"/>
    </location>
</feature>
<dbReference type="InterPro" id="IPR019320">
    <property type="entry name" value="BORCS8"/>
</dbReference>
<keyword evidence="7" id="KW-1185">Reference proteome</keyword>
<proteinExistence type="inferred from homology"/>
<dbReference type="PANTHER" id="PTHR21146:SF0">
    <property type="entry name" value="BLOC-1-RELATED COMPLEX SUBUNIT 8"/>
    <property type="match status" value="1"/>
</dbReference>
<dbReference type="Proteomes" id="UP000554482">
    <property type="component" value="Unassembled WGS sequence"/>
</dbReference>
<dbReference type="OrthoDB" id="19830at2759"/>
<reference evidence="6 7" key="1">
    <citation type="submission" date="2020-06" db="EMBL/GenBank/DDBJ databases">
        <title>Transcriptomic and genomic resources for Thalictrum thalictroides and T. hernandezii: Facilitating candidate gene discovery in an emerging model plant lineage.</title>
        <authorList>
            <person name="Arias T."/>
            <person name="Riano-Pachon D.M."/>
            <person name="Di Stilio V.S."/>
        </authorList>
    </citation>
    <scope>NUCLEOTIDE SEQUENCE [LARGE SCALE GENOMIC DNA]</scope>
    <source>
        <strain evidence="7">cv. WT478/WT964</strain>
        <tissue evidence="6">Leaves</tissue>
    </source>
</reference>
<evidence type="ECO:0000313" key="7">
    <source>
        <dbReference type="Proteomes" id="UP000554482"/>
    </source>
</evidence>
<sequence length="250" mass="27925">MMDGISTADGFVEVNNNLTEMIKYVANEPSVGLYYVQQHTHNALPNLLRLQDRIADRSREATLHTQDSEESIIMVDSMKHCGLSIADDMLNDIKKSLLLMSTSQPKRGVIHASTSGFQNGIRSSGGPTAFSRNLLFAQPETESKGSYFSSVFKSAKQKAVSIKWPQLDPEQTISTKTDQQPSNQLVDEVVRIPVSTSPDPDAEELPSSTKILDEQLEETLPTDDSFSESENYEEFKANKEAKLKEWLEEH</sequence>
<name>A0A7J6XDX2_THATH</name>
<organism evidence="6 7">
    <name type="scientific">Thalictrum thalictroides</name>
    <name type="common">Rue-anemone</name>
    <name type="synonym">Anemone thalictroides</name>
    <dbReference type="NCBI Taxonomy" id="46969"/>
    <lineage>
        <taxon>Eukaryota</taxon>
        <taxon>Viridiplantae</taxon>
        <taxon>Streptophyta</taxon>
        <taxon>Embryophyta</taxon>
        <taxon>Tracheophyta</taxon>
        <taxon>Spermatophyta</taxon>
        <taxon>Magnoliopsida</taxon>
        <taxon>Ranunculales</taxon>
        <taxon>Ranunculaceae</taxon>
        <taxon>Thalictroideae</taxon>
        <taxon>Thalictrum</taxon>
    </lineage>
</organism>
<evidence type="ECO:0000256" key="4">
    <source>
        <dbReference type="ARBA" id="ARBA00023228"/>
    </source>
</evidence>
<gene>
    <name evidence="6" type="ORF">FRX31_003354</name>
</gene>
<comment type="similarity">
    <text evidence="2">Belongs to the BORCS8 family.</text>
</comment>
<dbReference type="GO" id="GO:0005765">
    <property type="term" value="C:lysosomal membrane"/>
    <property type="evidence" value="ECO:0007669"/>
    <property type="project" value="UniProtKB-SubCell"/>
</dbReference>
<protein>
    <submittedName>
        <fullName evidence="6">Mef2bnb-like protein</fullName>
    </submittedName>
</protein>
<comment type="subcellular location">
    <subcellularLocation>
        <location evidence="1">Lysosome membrane</location>
    </subcellularLocation>
</comment>
<evidence type="ECO:0000256" key="3">
    <source>
        <dbReference type="ARBA" id="ARBA00023136"/>
    </source>
</evidence>